<evidence type="ECO:0000313" key="2">
    <source>
        <dbReference type="EMBL" id="GLI36975.1"/>
    </source>
</evidence>
<comment type="caution">
    <text evidence="2">The sequence shown here is derived from an EMBL/GenBank/DDBJ whole genome shotgun (WGS) entry which is preliminary data.</text>
</comment>
<dbReference type="AlphaFoldDB" id="A0A9W6LBI2"/>
<organism evidence="2 3">
    <name type="scientific">Geobacter hydrogenophilus</name>
    <dbReference type="NCBI Taxonomy" id="40983"/>
    <lineage>
        <taxon>Bacteria</taxon>
        <taxon>Pseudomonadati</taxon>
        <taxon>Thermodesulfobacteriota</taxon>
        <taxon>Desulfuromonadia</taxon>
        <taxon>Geobacterales</taxon>
        <taxon>Geobacteraceae</taxon>
        <taxon>Geobacter</taxon>
    </lineage>
</organism>
<feature type="signal peptide" evidence="1">
    <location>
        <begin position="1"/>
        <end position="22"/>
    </location>
</feature>
<name>A0A9W6LBI2_9BACT</name>
<evidence type="ECO:0008006" key="4">
    <source>
        <dbReference type="Google" id="ProtNLM"/>
    </source>
</evidence>
<sequence length="148" mass="17229">MNRKTKMRIFILTLLFVCVARTEMTVAQGFNFSTGITIVKSVEYQKGQPARSLKFVEKPEYLLIDIQDVFYSKEPFETPFLIDVLGDKGTLTISSKQKKGWFGFSSREEFIRNLTVKIDRKRLKQDQVIYVYNNDTGDVLGHYTIRLK</sequence>
<dbReference type="Proteomes" id="UP001144352">
    <property type="component" value="Unassembled WGS sequence"/>
</dbReference>
<dbReference type="EMBL" id="BSDS01000001">
    <property type="protein sequence ID" value="GLI36975.1"/>
    <property type="molecule type" value="Genomic_DNA"/>
</dbReference>
<keyword evidence="1" id="KW-0732">Signal</keyword>
<accession>A0A9W6LBI2</accession>
<protein>
    <recommendedName>
        <fullName evidence="4">AMIN domain-containing protein</fullName>
    </recommendedName>
</protein>
<proteinExistence type="predicted"/>
<evidence type="ECO:0000256" key="1">
    <source>
        <dbReference type="SAM" id="SignalP"/>
    </source>
</evidence>
<gene>
    <name evidence="2" type="ORF">GHYDROH2_04760</name>
</gene>
<feature type="chain" id="PRO_5040992236" description="AMIN domain-containing protein" evidence="1">
    <location>
        <begin position="23"/>
        <end position="148"/>
    </location>
</feature>
<reference evidence="2" key="1">
    <citation type="submission" date="2022-12" db="EMBL/GenBank/DDBJ databases">
        <title>Reference genome sequencing for broad-spectrum identification of bacterial and archaeal isolates by mass spectrometry.</title>
        <authorList>
            <person name="Sekiguchi Y."/>
            <person name="Tourlousse D.M."/>
        </authorList>
    </citation>
    <scope>NUCLEOTIDE SEQUENCE</scope>
    <source>
        <strain evidence="2">H2</strain>
    </source>
</reference>
<keyword evidence="3" id="KW-1185">Reference proteome</keyword>
<evidence type="ECO:0000313" key="3">
    <source>
        <dbReference type="Proteomes" id="UP001144352"/>
    </source>
</evidence>
<dbReference type="RefSeq" id="WP_214187317.1">
    <property type="nucleotide sequence ID" value="NZ_JAHCZI010000011.1"/>
</dbReference>